<evidence type="ECO:0000256" key="1">
    <source>
        <dbReference type="ARBA" id="ARBA00004141"/>
    </source>
</evidence>
<keyword evidence="3 6" id="KW-0812">Transmembrane</keyword>
<feature type="transmembrane region" description="Helical" evidence="6">
    <location>
        <begin position="307"/>
        <end position="330"/>
    </location>
</feature>
<dbReference type="PROSITE" id="PS00216">
    <property type="entry name" value="SUGAR_TRANSPORT_1"/>
    <property type="match status" value="1"/>
</dbReference>
<evidence type="ECO:0000259" key="7">
    <source>
        <dbReference type="PROSITE" id="PS50850"/>
    </source>
</evidence>
<dbReference type="InterPro" id="IPR036259">
    <property type="entry name" value="MFS_trans_sf"/>
</dbReference>
<dbReference type="AlphaFoldDB" id="A0AAV9N239"/>
<feature type="transmembrane region" description="Helical" evidence="6">
    <location>
        <begin position="44"/>
        <end position="60"/>
    </location>
</feature>
<dbReference type="SUPFAM" id="SSF103473">
    <property type="entry name" value="MFS general substrate transporter"/>
    <property type="match status" value="1"/>
</dbReference>
<comment type="similarity">
    <text evidence="2">Belongs to the major facilitator superfamily. Sugar transporter (TC 2.A.1.1) family.</text>
</comment>
<feature type="transmembrane region" description="Helical" evidence="6">
    <location>
        <begin position="122"/>
        <end position="140"/>
    </location>
</feature>
<dbReference type="PANTHER" id="PTHR48022">
    <property type="entry name" value="PLASTIDIC GLUCOSE TRANSPORTER 4"/>
    <property type="match status" value="1"/>
</dbReference>
<evidence type="ECO:0000256" key="4">
    <source>
        <dbReference type="ARBA" id="ARBA00022989"/>
    </source>
</evidence>
<dbReference type="RefSeq" id="XP_064702661.1">
    <property type="nucleotide sequence ID" value="XM_064850592.1"/>
</dbReference>
<dbReference type="InterPro" id="IPR005828">
    <property type="entry name" value="MFS_sugar_transport-like"/>
</dbReference>
<dbReference type="InterPro" id="IPR020846">
    <property type="entry name" value="MFS_dom"/>
</dbReference>
<proteinExistence type="inferred from homology"/>
<protein>
    <recommendedName>
        <fullName evidence="7">Major facilitator superfamily (MFS) profile domain-containing protein</fullName>
    </recommendedName>
</protein>
<comment type="caution">
    <text evidence="8">The sequence shown here is derived from an EMBL/GenBank/DDBJ whole genome shotgun (WGS) entry which is preliminary data.</text>
</comment>
<organism evidence="8 9">
    <name type="scientific">Exophiala bonariae</name>
    <dbReference type="NCBI Taxonomy" id="1690606"/>
    <lineage>
        <taxon>Eukaryota</taxon>
        <taxon>Fungi</taxon>
        <taxon>Dikarya</taxon>
        <taxon>Ascomycota</taxon>
        <taxon>Pezizomycotina</taxon>
        <taxon>Eurotiomycetes</taxon>
        <taxon>Chaetothyriomycetidae</taxon>
        <taxon>Chaetothyriales</taxon>
        <taxon>Herpotrichiellaceae</taxon>
        <taxon>Exophiala</taxon>
    </lineage>
</organism>
<keyword evidence="4 6" id="KW-1133">Transmembrane helix</keyword>
<dbReference type="GeneID" id="89975205"/>
<feature type="transmembrane region" description="Helical" evidence="6">
    <location>
        <begin position="187"/>
        <end position="209"/>
    </location>
</feature>
<dbReference type="PROSITE" id="PS50850">
    <property type="entry name" value="MFS"/>
    <property type="match status" value="1"/>
</dbReference>
<feature type="transmembrane region" description="Helical" evidence="6">
    <location>
        <begin position="438"/>
        <end position="458"/>
    </location>
</feature>
<evidence type="ECO:0000313" key="9">
    <source>
        <dbReference type="Proteomes" id="UP001358417"/>
    </source>
</evidence>
<dbReference type="GO" id="GO:0005351">
    <property type="term" value="F:carbohydrate:proton symporter activity"/>
    <property type="evidence" value="ECO:0007669"/>
    <property type="project" value="TreeGrafter"/>
</dbReference>
<comment type="subcellular location">
    <subcellularLocation>
        <location evidence="1">Membrane</location>
        <topology evidence="1">Multi-pass membrane protein</topology>
    </subcellularLocation>
</comment>
<dbReference type="Gene3D" id="1.20.1250.20">
    <property type="entry name" value="MFS general substrate transporter like domains"/>
    <property type="match status" value="1"/>
</dbReference>
<dbReference type="InterPro" id="IPR005829">
    <property type="entry name" value="Sugar_transporter_CS"/>
</dbReference>
<accession>A0AAV9N239</accession>
<feature type="domain" description="Major facilitator superfamily (MFS) profile" evidence="7">
    <location>
        <begin position="47"/>
        <end position="493"/>
    </location>
</feature>
<evidence type="ECO:0000256" key="6">
    <source>
        <dbReference type="SAM" id="Phobius"/>
    </source>
</evidence>
<evidence type="ECO:0000313" key="8">
    <source>
        <dbReference type="EMBL" id="KAK5047094.1"/>
    </source>
</evidence>
<evidence type="ECO:0000256" key="5">
    <source>
        <dbReference type="ARBA" id="ARBA00023136"/>
    </source>
</evidence>
<feature type="transmembrane region" description="Helical" evidence="6">
    <location>
        <begin position="396"/>
        <end position="417"/>
    </location>
</feature>
<evidence type="ECO:0000256" key="3">
    <source>
        <dbReference type="ARBA" id="ARBA00022692"/>
    </source>
</evidence>
<feature type="transmembrane region" description="Helical" evidence="6">
    <location>
        <begin position="152"/>
        <end position="175"/>
    </location>
</feature>
<feature type="transmembrane region" description="Helical" evidence="6">
    <location>
        <begin position="342"/>
        <end position="364"/>
    </location>
</feature>
<gene>
    <name evidence="8" type="ORF">LTR84_007037</name>
</gene>
<feature type="transmembrane region" description="Helical" evidence="6">
    <location>
        <begin position="371"/>
        <end position="390"/>
    </location>
</feature>
<dbReference type="GO" id="GO:0016020">
    <property type="term" value="C:membrane"/>
    <property type="evidence" value="ECO:0007669"/>
    <property type="project" value="UniProtKB-SubCell"/>
</dbReference>
<feature type="transmembrane region" description="Helical" evidence="6">
    <location>
        <begin position="95"/>
        <end position="115"/>
    </location>
</feature>
<feature type="transmembrane region" description="Helical" evidence="6">
    <location>
        <begin position="470"/>
        <end position="489"/>
    </location>
</feature>
<dbReference type="Pfam" id="PF00083">
    <property type="entry name" value="Sugar_tr"/>
    <property type="match status" value="1"/>
</dbReference>
<dbReference type="Proteomes" id="UP001358417">
    <property type="component" value="Unassembled WGS sequence"/>
</dbReference>
<name>A0AAV9N239_9EURO</name>
<dbReference type="PANTHER" id="PTHR48022:SF41">
    <property type="entry name" value="MAJOR FACILITATOR SUPERFAMILY (MFS) PROFILE DOMAIN-CONTAINING PROTEIN"/>
    <property type="match status" value="1"/>
</dbReference>
<dbReference type="EMBL" id="JAVRRD010000027">
    <property type="protein sequence ID" value="KAK5047094.1"/>
    <property type="molecule type" value="Genomic_DNA"/>
</dbReference>
<keyword evidence="9" id="KW-1185">Reference proteome</keyword>
<feature type="transmembrane region" description="Helical" evidence="6">
    <location>
        <begin position="229"/>
        <end position="247"/>
    </location>
</feature>
<sequence>MDAPLEVSKDIALCIENTASDHFNNREVPTDLTLWQATKRWPKVTLYCLALTSGVLLWGYDAAMAGNLAALDQFKYDYGVLHGKKWIIPSKWLGGWNATGPLGTMLGAIISGACLDRYGRRINLAAGSLTTAVGVAIIWVSQYASREARPGVFMLGKIVMGTSLGVVVTTTQTYISEVLPSVLRGPIIAFFPLFYLFGQLISAIVAFAAEKKEGPAAYRLCLISMWPFAALPLLCAAMMPESPVYLIRRMMLGRAFQAQKRLDTNKDDTQANVNQTRAWIIHEQEAAQSDRSRYVDCFRGTDKRRTLIVIFATIIPQLFGLPILGDGPYFLQVTGMNSRNSLIYLMTGIAGGIVSTIISMWLLTRFGRRPLSLVTPTILSFLWLGMGVAGCFEAEPVPWFVGATLNTAVAVAALGVWPASYVVASETSSLRLRAKTQGIGWACHSVANLVFSLIPPFIYNTDAGNLRAKIGFVWAAIAGLGTVLFYFIVPEMLHRTPLQLDLMFEQKTPTRMFCAWQGHGIEQAIVAEVDGKQDRE</sequence>
<reference evidence="8 9" key="1">
    <citation type="submission" date="2023-08" db="EMBL/GenBank/DDBJ databases">
        <title>Black Yeasts Isolated from many extreme environments.</title>
        <authorList>
            <person name="Coleine C."/>
            <person name="Stajich J.E."/>
            <person name="Selbmann L."/>
        </authorList>
    </citation>
    <scope>NUCLEOTIDE SEQUENCE [LARGE SCALE GENOMIC DNA]</scope>
    <source>
        <strain evidence="8 9">CCFEE 5792</strain>
    </source>
</reference>
<dbReference type="InterPro" id="IPR050360">
    <property type="entry name" value="MFS_Sugar_Transporters"/>
</dbReference>
<keyword evidence="5 6" id="KW-0472">Membrane</keyword>
<evidence type="ECO:0000256" key="2">
    <source>
        <dbReference type="ARBA" id="ARBA00010992"/>
    </source>
</evidence>